<evidence type="ECO:0000313" key="3">
    <source>
        <dbReference type="EMBL" id="SEP38628.1"/>
    </source>
</evidence>
<dbReference type="STRING" id="112903.SAMN04490178_12336"/>
<keyword evidence="3" id="KW-0670">Pyruvate</keyword>
<dbReference type="InterPro" id="IPR002869">
    <property type="entry name" value="Pyrv_flavodox_OxRed_cen"/>
</dbReference>
<accession>A0A1H8XH85</accession>
<dbReference type="SUPFAM" id="SSF53323">
    <property type="entry name" value="Pyruvate-ferredoxin oxidoreductase, PFOR, domain III"/>
    <property type="match status" value="1"/>
</dbReference>
<proteinExistence type="predicted"/>
<dbReference type="RefSeq" id="WP_091749854.1">
    <property type="nucleotide sequence ID" value="NZ_FODY01000023.1"/>
</dbReference>
<organism evidence="3 4">
    <name type="scientific">Propionispora vibrioides</name>
    <dbReference type="NCBI Taxonomy" id="112903"/>
    <lineage>
        <taxon>Bacteria</taxon>
        <taxon>Bacillati</taxon>
        <taxon>Bacillota</taxon>
        <taxon>Negativicutes</taxon>
        <taxon>Selenomonadales</taxon>
        <taxon>Sporomusaceae</taxon>
        <taxon>Propionispora</taxon>
    </lineage>
</organism>
<dbReference type="InterPro" id="IPR052198">
    <property type="entry name" value="IorB_Oxidoreductase"/>
</dbReference>
<dbReference type="EMBL" id="FODY01000023">
    <property type="protein sequence ID" value="SEP38628.1"/>
    <property type="molecule type" value="Genomic_DNA"/>
</dbReference>
<evidence type="ECO:0000259" key="2">
    <source>
        <dbReference type="Pfam" id="PF01558"/>
    </source>
</evidence>
<dbReference type="AlphaFoldDB" id="A0A1H8XH85"/>
<dbReference type="Pfam" id="PF01558">
    <property type="entry name" value="POR"/>
    <property type="match status" value="1"/>
</dbReference>
<dbReference type="Proteomes" id="UP000198847">
    <property type="component" value="Unassembled WGS sequence"/>
</dbReference>
<dbReference type="InterPro" id="IPR019752">
    <property type="entry name" value="Pyrv/ketoisovalerate_OxRed_cat"/>
</dbReference>
<dbReference type="OrthoDB" id="9789125at2"/>
<reference evidence="3 4" key="1">
    <citation type="submission" date="2016-10" db="EMBL/GenBank/DDBJ databases">
        <authorList>
            <person name="de Groot N.N."/>
        </authorList>
    </citation>
    <scope>NUCLEOTIDE SEQUENCE [LARGE SCALE GENOMIC DNA]</scope>
    <source>
        <strain evidence="3 4">DSM 13305</strain>
    </source>
</reference>
<keyword evidence="4" id="KW-1185">Reference proteome</keyword>
<protein>
    <submittedName>
        <fullName evidence="3">Indolepyruvate ferredoxin oxidoreductase beta subunit</fullName>
    </submittedName>
</protein>
<gene>
    <name evidence="3" type="ORF">SAMN04490178_12336</name>
</gene>
<dbReference type="PANTHER" id="PTHR43854:SF1">
    <property type="entry name" value="INDOLEPYRUVATE OXIDOREDUCTASE SUBUNIT IORB"/>
    <property type="match status" value="1"/>
</dbReference>
<evidence type="ECO:0000256" key="1">
    <source>
        <dbReference type="ARBA" id="ARBA00023002"/>
    </source>
</evidence>
<evidence type="ECO:0000313" key="4">
    <source>
        <dbReference type="Proteomes" id="UP000198847"/>
    </source>
</evidence>
<dbReference type="PANTHER" id="PTHR43854">
    <property type="entry name" value="INDOLEPYRUVATE OXIDOREDUCTASE SUBUNIT IORB"/>
    <property type="match status" value="1"/>
</dbReference>
<dbReference type="GO" id="GO:0016903">
    <property type="term" value="F:oxidoreductase activity, acting on the aldehyde or oxo group of donors"/>
    <property type="evidence" value="ECO:0007669"/>
    <property type="project" value="InterPro"/>
</dbReference>
<feature type="domain" description="Pyruvate/ketoisovalerate oxidoreductase catalytic" evidence="2">
    <location>
        <begin position="12"/>
        <end position="193"/>
    </location>
</feature>
<keyword evidence="1" id="KW-0560">Oxidoreductase</keyword>
<sequence>MMSCDIYIVGVGGQGVLTIAEIISSVAFKKGISCNFYPTKGMAQRGGFVKAQLRLGRKAVGPNIPQQEADLVISMELSESLKAIRYLKPGADFLLYGSKWEPAAVMLGRAPYPSLSQVGREVKDAGGKLHYLSPELLPEFQGRPVRDNLFVMGAIFGSTGAELGFTAEEVKEDIAGRWPKAAEQNLFAFQAGVKAVTQENVDILA</sequence>
<dbReference type="Gene3D" id="3.40.920.10">
    <property type="entry name" value="Pyruvate-ferredoxin oxidoreductase, PFOR, domain III"/>
    <property type="match status" value="1"/>
</dbReference>
<name>A0A1H8XH85_9FIRM</name>